<organism evidence="1">
    <name type="scientific">Rhizophora mucronata</name>
    <name type="common">Asiatic mangrove</name>
    <dbReference type="NCBI Taxonomy" id="61149"/>
    <lineage>
        <taxon>Eukaryota</taxon>
        <taxon>Viridiplantae</taxon>
        <taxon>Streptophyta</taxon>
        <taxon>Embryophyta</taxon>
        <taxon>Tracheophyta</taxon>
        <taxon>Spermatophyta</taxon>
        <taxon>Magnoliopsida</taxon>
        <taxon>eudicotyledons</taxon>
        <taxon>Gunneridae</taxon>
        <taxon>Pentapetalae</taxon>
        <taxon>rosids</taxon>
        <taxon>fabids</taxon>
        <taxon>Malpighiales</taxon>
        <taxon>Rhizophoraceae</taxon>
        <taxon>Rhizophora</taxon>
    </lineage>
</organism>
<dbReference type="EMBL" id="GGEC01068115">
    <property type="protein sequence ID" value="MBX48599.1"/>
    <property type="molecule type" value="Transcribed_RNA"/>
</dbReference>
<sequence>MMHWSGLVKLESMTMLTLFRLPFQMTPFKSLQSAASLRFYG</sequence>
<name>A0A2P2P1Q6_RHIMU</name>
<protein>
    <submittedName>
        <fullName evidence="1">Uncharacterized protein</fullName>
    </submittedName>
</protein>
<proteinExistence type="predicted"/>
<reference evidence="1" key="1">
    <citation type="submission" date="2018-02" db="EMBL/GenBank/DDBJ databases">
        <title>Rhizophora mucronata_Transcriptome.</title>
        <authorList>
            <person name="Meera S.P."/>
            <person name="Sreeshan A."/>
            <person name="Augustine A."/>
        </authorList>
    </citation>
    <scope>NUCLEOTIDE SEQUENCE</scope>
    <source>
        <tissue evidence="1">Leaf</tissue>
    </source>
</reference>
<dbReference type="AlphaFoldDB" id="A0A2P2P1Q6"/>
<accession>A0A2P2P1Q6</accession>
<evidence type="ECO:0000313" key="1">
    <source>
        <dbReference type="EMBL" id="MBX48599.1"/>
    </source>
</evidence>